<keyword evidence="2" id="KW-0812">Transmembrane</keyword>
<feature type="region of interest" description="Disordered" evidence="1">
    <location>
        <begin position="544"/>
        <end position="674"/>
    </location>
</feature>
<feature type="transmembrane region" description="Helical" evidence="2">
    <location>
        <begin position="124"/>
        <end position="149"/>
    </location>
</feature>
<keyword evidence="2" id="KW-1133">Transmembrane helix</keyword>
<name>A0A0C3DQM0_9AGAM</name>
<keyword evidence="4" id="KW-1185">Reference proteome</keyword>
<feature type="compositionally biased region" description="Acidic residues" evidence="1">
    <location>
        <begin position="665"/>
        <end position="674"/>
    </location>
</feature>
<evidence type="ECO:0000313" key="3">
    <source>
        <dbReference type="EMBL" id="KIM58291.1"/>
    </source>
</evidence>
<dbReference type="EMBL" id="KN822088">
    <property type="protein sequence ID" value="KIM58291.1"/>
    <property type="molecule type" value="Genomic_DNA"/>
</dbReference>
<reference evidence="3 4" key="1">
    <citation type="submission" date="2014-04" db="EMBL/GenBank/DDBJ databases">
        <authorList>
            <consortium name="DOE Joint Genome Institute"/>
            <person name="Kuo A."/>
            <person name="Kohler A."/>
            <person name="Nagy L.G."/>
            <person name="Floudas D."/>
            <person name="Copeland A."/>
            <person name="Barry K.W."/>
            <person name="Cichocki N."/>
            <person name="Veneault-Fourrey C."/>
            <person name="LaButti K."/>
            <person name="Lindquist E.A."/>
            <person name="Lipzen A."/>
            <person name="Lundell T."/>
            <person name="Morin E."/>
            <person name="Murat C."/>
            <person name="Sun H."/>
            <person name="Tunlid A."/>
            <person name="Henrissat B."/>
            <person name="Grigoriev I.V."/>
            <person name="Hibbett D.S."/>
            <person name="Martin F."/>
            <person name="Nordberg H.P."/>
            <person name="Cantor M.N."/>
            <person name="Hua S.X."/>
        </authorList>
    </citation>
    <scope>NUCLEOTIDE SEQUENCE [LARGE SCALE GENOMIC DNA]</scope>
    <source>
        <strain evidence="3 4">Foug A</strain>
    </source>
</reference>
<sequence length="674" mass="76073">MPCTKQTAKKSTGETANWISIPEPWEKARAADVLPVKPSIRIPPFRQPADKVAAKRTKILVPQEYRNTIRENGIHFQCVSCHWLLSQCQKVCKPYVGFTKDSAPILPTFLPVSGRFKLATCGHILSPSVLLIHFHLLLITSMFHVGIIYQSLADYFPHSSLDMLDVPFNLGMDEAATEYTRHAANLIEGLRQDYKYVLIVLTDHTDEDRRDLFVGANESGCIAAACIDNFLDNIFRPFKRFVSDSLMFIAVCGSIINQSESLNLLRDSLAKFQVSNALVTKSIVIHGFKFTSALEHVLKESMALGMHTGIMHFLLVAKYVWTHQDYQPWGQPLPMQCPQCGAVKKWKLVQHWDGSYSFECRYRHSHQMTVMVKNWMSMTTVQNALLVVPSANLGLRVAHLCDLSQGLPSRLRRVNPEAQLLRGVISLHFSEEPDLELLPALPIWAVWSWGETYLPEEIHTSAKAFQTALSQLKGFPWKSHKYGMHILLGLGLLIRDCWSVQELEEPEDGEQRTAPAYLYSSLLGVQKLEAVFVEVDVMSARLDQEPSSQTSVGEDKGGNEQVEESSKVVEESTPEGLNAEVGKWNEAAEKEEEKQGEEEKWKEEEKQQEEAKAEKRRLQDAAKEREAVEEERLGVQGKRKKCKIRSPSPVASASNPTKQDKLYSDEDSADLTVQ</sequence>
<dbReference type="InParanoid" id="A0A0C3DQM0"/>
<accession>A0A0C3DQM0</accession>
<feature type="compositionally biased region" description="Basic and acidic residues" evidence="1">
    <location>
        <begin position="553"/>
        <end position="570"/>
    </location>
</feature>
<dbReference type="HOGENOM" id="CLU_407766_0_0_1"/>
<protein>
    <submittedName>
        <fullName evidence="3">Uncharacterized protein</fullName>
    </submittedName>
</protein>
<gene>
    <name evidence="3" type="ORF">SCLCIDRAFT_10278</name>
</gene>
<dbReference type="Proteomes" id="UP000053989">
    <property type="component" value="Unassembled WGS sequence"/>
</dbReference>
<dbReference type="STRING" id="1036808.A0A0C3DQM0"/>
<dbReference type="AlphaFoldDB" id="A0A0C3DQM0"/>
<evidence type="ECO:0000313" key="4">
    <source>
        <dbReference type="Proteomes" id="UP000053989"/>
    </source>
</evidence>
<keyword evidence="2" id="KW-0472">Membrane</keyword>
<evidence type="ECO:0000256" key="2">
    <source>
        <dbReference type="SAM" id="Phobius"/>
    </source>
</evidence>
<reference evidence="4" key="2">
    <citation type="submission" date="2015-01" db="EMBL/GenBank/DDBJ databases">
        <title>Evolutionary Origins and Diversification of the Mycorrhizal Mutualists.</title>
        <authorList>
            <consortium name="DOE Joint Genome Institute"/>
            <consortium name="Mycorrhizal Genomics Consortium"/>
            <person name="Kohler A."/>
            <person name="Kuo A."/>
            <person name="Nagy L.G."/>
            <person name="Floudas D."/>
            <person name="Copeland A."/>
            <person name="Barry K.W."/>
            <person name="Cichocki N."/>
            <person name="Veneault-Fourrey C."/>
            <person name="LaButti K."/>
            <person name="Lindquist E.A."/>
            <person name="Lipzen A."/>
            <person name="Lundell T."/>
            <person name="Morin E."/>
            <person name="Murat C."/>
            <person name="Riley R."/>
            <person name="Ohm R."/>
            <person name="Sun H."/>
            <person name="Tunlid A."/>
            <person name="Henrissat B."/>
            <person name="Grigoriev I.V."/>
            <person name="Hibbett D.S."/>
            <person name="Martin F."/>
        </authorList>
    </citation>
    <scope>NUCLEOTIDE SEQUENCE [LARGE SCALE GENOMIC DNA]</scope>
    <source>
        <strain evidence="4">Foug A</strain>
    </source>
</reference>
<feature type="compositionally biased region" description="Basic and acidic residues" evidence="1">
    <location>
        <begin position="586"/>
        <end position="633"/>
    </location>
</feature>
<dbReference type="OrthoDB" id="2693558at2759"/>
<evidence type="ECO:0000256" key="1">
    <source>
        <dbReference type="SAM" id="MobiDB-lite"/>
    </source>
</evidence>
<proteinExistence type="predicted"/>
<organism evidence="3 4">
    <name type="scientific">Scleroderma citrinum Foug A</name>
    <dbReference type="NCBI Taxonomy" id="1036808"/>
    <lineage>
        <taxon>Eukaryota</taxon>
        <taxon>Fungi</taxon>
        <taxon>Dikarya</taxon>
        <taxon>Basidiomycota</taxon>
        <taxon>Agaricomycotina</taxon>
        <taxon>Agaricomycetes</taxon>
        <taxon>Agaricomycetidae</taxon>
        <taxon>Boletales</taxon>
        <taxon>Sclerodermatineae</taxon>
        <taxon>Sclerodermataceae</taxon>
        <taxon>Scleroderma</taxon>
    </lineage>
</organism>